<accession>A0A1I7X8N8</accession>
<dbReference type="InterPro" id="IPR011990">
    <property type="entry name" value="TPR-like_helical_dom_sf"/>
</dbReference>
<dbReference type="SUPFAM" id="SSF48371">
    <property type="entry name" value="ARM repeat"/>
    <property type="match status" value="3"/>
</dbReference>
<evidence type="ECO:0000313" key="3">
    <source>
        <dbReference type="Proteomes" id="UP000095283"/>
    </source>
</evidence>
<organism evidence="3 4">
    <name type="scientific">Heterorhabditis bacteriophora</name>
    <name type="common">Entomopathogenic nematode worm</name>
    <dbReference type="NCBI Taxonomy" id="37862"/>
    <lineage>
        <taxon>Eukaryota</taxon>
        <taxon>Metazoa</taxon>
        <taxon>Ecdysozoa</taxon>
        <taxon>Nematoda</taxon>
        <taxon>Chromadorea</taxon>
        <taxon>Rhabditida</taxon>
        <taxon>Rhabditina</taxon>
        <taxon>Rhabditomorpha</taxon>
        <taxon>Strongyloidea</taxon>
        <taxon>Heterorhabditidae</taxon>
        <taxon>Heterorhabditis</taxon>
    </lineage>
</organism>
<evidence type="ECO:0000256" key="2">
    <source>
        <dbReference type="SAM" id="Phobius"/>
    </source>
</evidence>
<protein>
    <submittedName>
        <fullName evidence="4">Clathrin heavy chain</fullName>
    </submittedName>
</protein>
<dbReference type="InterPro" id="IPR016024">
    <property type="entry name" value="ARM-type_fold"/>
</dbReference>
<dbReference type="GO" id="GO:0071439">
    <property type="term" value="C:clathrin complex"/>
    <property type="evidence" value="ECO:0007669"/>
    <property type="project" value="TreeGrafter"/>
</dbReference>
<dbReference type="InterPro" id="IPR000547">
    <property type="entry name" value="Clathrin_H-chain/VPS_repeat"/>
</dbReference>
<dbReference type="PANTHER" id="PTHR10292:SF1">
    <property type="entry name" value="CLATHRIN HEAVY CHAIN"/>
    <property type="match status" value="1"/>
</dbReference>
<dbReference type="PROSITE" id="PS50236">
    <property type="entry name" value="CHCR"/>
    <property type="match status" value="1"/>
</dbReference>
<reference evidence="4" key="1">
    <citation type="submission" date="2016-11" db="UniProtKB">
        <authorList>
            <consortium name="WormBaseParasite"/>
        </authorList>
    </citation>
    <scope>IDENTIFICATION</scope>
</reference>
<dbReference type="GO" id="GO:0005938">
    <property type="term" value="C:cell cortex"/>
    <property type="evidence" value="ECO:0007669"/>
    <property type="project" value="TreeGrafter"/>
</dbReference>
<sequence length="419" mass="48064">MVCRINIYGGCKFKFRLNDQKLECCEELGDLVRPHDPTVALSIYLRGNVPHKILRSGNQEAGAKFAQMLVSESENGELLADLSQVSSASSKISLLIFLYSCFMLYSMILTAMYSRLVLIFETRITPLFSYFQLPLIIICDRHDMVHDLVLYLYRNQLQKYIEVFVQKNIGNNYLQSRYCEKRDPHFAFLAYEHGQCDAELINTALSETQDPEDISATVKAFMAADLPNELIELLEKIVLDNSAFSEHRNLQNLLILTAMRVLIENVSNLDRAYEFAEKCNQSDVWASLAKAQLKQDLVKEAVDSFIKADDPGAYMEVVNKCTQTGLYATYFFSYSIISDFKVYVFQVANVELYYKAMQFYLDFKPLLVNDLLMVLSPRLDHSRTVQFFSKCTFSFYLLTYSKSSLLSAHACSNVYSFVL</sequence>
<evidence type="ECO:0000313" key="4">
    <source>
        <dbReference type="WBParaSite" id="Hba_13798"/>
    </source>
</evidence>
<feature type="repeat" description="CHCR" evidence="1">
    <location>
        <begin position="205"/>
        <end position="369"/>
    </location>
</feature>
<dbReference type="SMART" id="SM00299">
    <property type="entry name" value="CLH"/>
    <property type="match status" value="1"/>
</dbReference>
<dbReference type="GO" id="GO:0006886">
    <property type="term" value="P:intracellular protein transport"/>
    <property type="evidence" value="ECO:0007669"/>
    <property type="project" value="UniProtKB-UniRule"/>
</dbReference>
<dbReference type="WBParaSite" id="Hba_13798">
    <property type="protein sequence ID" value="Hba_13798"/>
    <property type="gene ID" value="Hba_13798"/>
</dbReference>
<evidence type="ECO:0000256" key="1">
    <source>
        <dbReference type="PROSITE-ProRule" id="PRU01006"/>
    </source>
</evidence>
<dbReference type="Gene3D" id="1.25.40.30">
    <property type="match status" value="1"/>
</dbReference>
<dbReference type="GO" id="GO:0045334">
    <property type="term" value="C:clathrin-coated endocytic vesicle"/>
    <property type="evidence" value="ECO:0007669"/>
    <property type="project" value="TreeGrafter"/>
</dbReference>
<keyword evidence="3" id="KW-1185">Reference proteome</keyword>
<name>A0A1I7X8N8_HETBA</name>
<keyword evidence="2" id="KW-0472">Membrane</keyword>
<dbReference type="Gene3D" id="1.25.40.10">
    <property type="entry name" value="Tetratricopeptide repeat domain"/>
    <property type="match status" value="1"/>
</dbReference>
<keyword evidence="2" id="KW-0812">Transmembrane</keyword>
<dbReference type="InterPro" id="IPR012331">
    <property type="entry name" value="Clathrin_H-chain_linker"/>
</dbReference>
<proteinExistence type="predicted"/>
<keyword evidence="2" id="KW-1133">Transmembrane helix</keyword>
<dbReference type="PANTHER" id="PTHR10292">
    <property type="entry name" value="CLATHRIN HEAVY CHAIN RELATED"/>
    <property type="match status" value="1"/>
</dbReference>
<dbReference type="AlphaFoldDB" id="A0A1I7X8N8"/>
<dbReference type="Proteomes" id="UP000095283">
    <property type="component" value="Unplaced"/>
</dbReference>
<dbReference type="InterPro" id="IPR055358">
    <property type="entry name" value="CHCR"/>
</dbReference>
<dbReference type="GO" id="GO:0032051">
    <property type="term" value="F:clathrin light chain binding"/>
    <property type="evidence" value="ECO:0007669"/>
    <property type="project" value="TreeGrafter"/>
</dbReference>
<feature type="transmembrane region" description="Helical" evidence="2">
    <location>
        <begin position="92"/>
        <end position="113"/>
    </location>
</feature>
<dbReference type="GO" id="GO:0006898">
    <property type="term" value="P:receptor-mediated endocytosis"/>
    <property type="evidence" value="ECO:0007669"/>
    <property type="project" value="TreeGrafter"/>
</dbReference>
<dbReference type="Pfam" id="PF00637">
    <property type="entry name" value="Clathrin"/>
    <property type="match status" value="1"/>
</dbReference>